<comment type="caution">
    <text evidence="2">The sequence shown here is derived from an EMBL/GenBank/DDBJ whole genome shotgun (WGS) entry which is preliminary data.</text>
</comment>
<dbReference type="Proteomes" id="UP000006247">
    <property type="component" value="Unassembled WGS sequence"/>
</dbReference>
<proteinExistence type="predicted"/>
<evidence type="ECO:0000313" key="2">
    <source>
        <dbReference type="EMBL" id="EEG25458.1"/>
    </source>
</evidence>
<organism evidence="2 3">
    <name type="scientific">Corynebacterium matruchotii ATCC 33806</name>
    <dbReference type="NCBI Taxonomy" id="566549"/>
    <lineage>
        <taxon>Bacteria</taxon>
        <taxon>Bacillati</taxon>
        <taxon>Actinomycetota</taxon>
        <taxon>Actinomycetes</taxon>
        <taxon>Mycobacteriales</taxon>
        <taxon>Corynebacteriaceae</taxon>
        <taxon>Corynebacterium</taxon>
    </lineage>
</organism>
<feature type="region of interest" description="Disordered" evidence="1">
    <location>
        <begin position="1"/>
        <end position="22"/>
    </location>
</feature>
<evidence type="ECO:0000256" key="1">
    <source>
        <dbReference type="SAM" id="MobiDB-lite"/>
    </source>
</evidence>
<reference evidence="2 3" key="1">
    <citation type="submission" date="2009-01" db="EMBL/GenBank/DDBJ databases">
        <authorList>
            <person name="Fulton L."/>
            <person name="Clifton S."/>
            <person name="Chinwalla A.T."/>
            <person name="Mitreva M."/>
            <person name="Sodergren E."/>
            <person name="Weinstock G."/>
            <person name="Clifton S."/>
            <person name="Dooling D.J."/>
            <person name="Fulton B."/>
            <person name="Minx P."/>
            <person name="Pepin K.H."/>
            <person name="Johnson M."/>
            <person name="Bhonagiri V."/>
            <person name="Nash W.E."/>
            <person name="Mardis E.R."/>
            <person name="Wilson R.K."/>
        </authorList>
    </citation>
    <scope>NUCLEOTIDE SEQUENCE [LARGE SCALE GENOMIC DNA]</scope>
    <source>
        <strain evidence="2 3">ATCC 33806</strain>
    </source>
</reference>
<dbReference type="EMBL" id="ACEB01000053">
    <property type="protein sequence ID" value="EEG25458.1"/>
    <property type="molecule type" value="Genomic_DNA"/>
</dbReference>
<dbReference type="HOGENOM" id="CLU_3250179_0_0_11"/>
<sequence>MVGHGTSVPQWSPQRGACGKSMHRPNTLWKKLFCRTLQGIGY</sequence>
<evidence type="ECO:0000313" key="3">
    <source>
        <dbReference type="Proteomes" id="UP000006247"/>
    </source>
</evidence>
<dbReference type="AlphaFoldDB" id="C0E7T4"/>
<accession>C0E7T4</accession>
<gene>
    <name evidence="2" type="ORF">CORMATOL_03074</name>
</gene>
<name>C0E7T4_9CORY</name>
<protein>
    <submittedName>
        <fullName evidence="2">Uncharacterized protein</fullName>
    </submittedName>
</protein>